<sequence>MANYTLEQAGNWFIQIPQPVDVQENWKLFKFQFENYSIAMGLDKKEGDIKLTLQKAIDTCRAHETTNYQLQQMETPHTTEEMVNWTAGKQRQRRRNTECSHKGKASGLPSIFTVAEAINTRRNFAQPMAKATREPTIWENICRLDERPIDGVVRETPGEQWTDQEEQLFQLSTNAKKRWITDMEIGDQVHVVKVQLDTGATCDVMHFKDYSAIIGRELVRALMEILRGLKGFAVIANDILVYGRGYSEEAARVDHDQNLECRLERACLLERAEASNLKFSPENLRLHERQVTYMGHVLSVDSLKADPYKMQAIKDIQPPITVLLSLATLYELLRQLTRQDTIWMWDSAQQQAFVNVKTAVSTTPVLRYYDPQESVELQLDVSQSGLGAVFLHNRQPVNYASRCLTKTERNWSIRLKLQQYAITVKYKKGKELYLADTLIRAPVQEDLNQVHDNLATIIKEGWPGRKSDIPECVQEYWHCRDELSVHDGTIFRGERLVVLQEMRVEILMKAHASHQGLEASVCKVRNMLYWPQMKYGLERKNIVKKCLQTKSDPWLALLELRNIPTSGLRTSPVQLLISMRTRTQMPTSTVLLKPRKYRSHYDGKAQNFPELMTGQEVYIKPAPQAASKLWSPGTITQQLSSHSYECTTKEGTRVGRNTEGLRIANSRVGTPIVDQGLDQDNT</sequence>
<dbReference type="InterPro" id="IPR050951">
    <property type="entry name" value="Retrovirus_Pol_polyprotein"/>
</dbReference>
<dbReference type="EMBL" id="JARBHB010000004">
    <property type="protein sequence ID" value="KAJ8887318.1"/>
    <property type="molecule type" value="Genomic_DNA"/>
</dbReference>
<evidence type="ECO:0000259" key="1">
    <source>
        <dbReference type="Pfam" id="PF17919"/>
    </source>
</evidence>
<protein>
    <recommendedName>
        <fullName evidence="1">Reverse transcriptase/retrotransposon-derived protein RNase H-like domain-containing protein</fullName>
    </recommendedName>
</protein>
<dbReference type="Gene3D" id="1.10.340.70">
    <property type="match status" value="1"/>
</dbReference>
<accession>A0ABQ9HTY7</accession>
<name>A0ABQ9HTY7_9NEOP</name>
<dbReference type="InterPro" id="IPR041577">
    <property type="entry name" value="RT_RNaseH_2"/>
</dbReference>
<dbReference type="InterPro" id="IPR043502">
    <property type="entry name" value="DNA/RNA_pol_sf"/>
</dbReference>
<comment type="caution">
    <text evidence="2">The sequence shown here is derived from an EMBL/GenBank/DDBJ whole genome shotgun (WGS) entry which is preliminary data.</text>
</comment>
<dbReference type="PANTHER" id="PTHR37984">
    <property type="entry name" value="PROTEIN CBG26694"/>
    <property type="match status" value="1"/>
</dbReference>
<dbReference type="Proteomes" id="UP001159363">
    <property type="component" value="Chromosome X"/>
</dbReference>
<gene>
    <name evidence="2" type="ORF">PR048_013533</name>
</gene>
<dbReference type="InterPro" id="IPR043128">
    <property type="entry name" value="Rev_trsase/Diguanyl_cyclase"/>
</dbReference>
<evidence type="ECO:0000313" key="2">
    <source>
        <dbReference type="EMBL" id="KAJ8887318.1"/>
    </source>
</evidence>
<organism evidence="2 3">
    <name type="scientific">Dryococelus australis</name>
    <dbReference type="NCBI Taxonomy" id="614101"/>
    <lineage>
        <taxon>Eukaryota</taxon>
        <taxon>Metazoa</taxon>
        <taxon>Ecdysozoa</taxon>
        <taxon>Arthropoda</taxon>
        <taxon>Hexapoda</taxon>
        <taxon>Insecta</taxon>
        <taxon>Pterygota</taxon>
        <taxon>Neoptera</taxon>
        <taxon>Polyneoptera</taxon>
        <taxon>Phasmatodea</taxon>
        <taxon>Verophasmatodea</taxon>
        <taxon>Anareolatae</taxon>
        <taxon>Phasmatidae</taxon>
        <taxon>Eurycanthinae</taxon>
        <taxon>Dryococelus</taxon>
    </lineage>
</organism>
<dbReference type="PANTHER" id="PTHR37984:SF8">
    <property type="entry name" value="CCHC-TYPE DOMAIN-CONTAINING PROTEIN"/>
    <property type="match status" value="1"/>
</dbReference>
<proteinExistence type="predicted"/>
<evidence type="ECO:0000313" key="3">
    <source>
        <dbReference type="Proteomes" id="UP001159363"/>
    </source>
</evidence>
<reference evidence="2 3" key="1">
    <citation type="submission" date="2023-02" db="EMBL/GenBank/DDBJ databases">
        <title>LHISI_Scaffold_Assembly.</title>
        <authorList>
            <person name="Stuart O.P."/>
            <person name="Cleave R."/>
            <person name="Magrath M.J.L."/>
            <person name="Mikheyev A.S."/>
        </authorList>
    </citation>
    <scope>NUCLEOTIDE SEQUENCE [LARGE SCALE GENOMIC DNA]</scope>
    <source>
        <strain evidence="2">Daus_M_001</strain>
        <tissue evidence="2">Leg muscle</tissue>
    </source>
</reference>
<dbReference type="SUPFAM" id="SSF56672">
    <property type="entry name" value="DNA/RNA polymerases"/>
    <property type="match status" value="1"/>
</dbReference>
<dbReference type="Pfam" id="PF17919">
    <property type="entry name" value="RT_RNaseH_2"/>
    <property type="match status" value="1"/>
</dbReference>
<feature type="domain" description="Reverse transcriptase/retrotransposon-derived protein RNase H-like" evidence="1">
    <location>
        <begin position="345"/>
        <end position="415"/>
    </location>
</feature>
<keyword evidence="3" id="KW-1185">Reference proteome</keyword>
<dbReference type="Gene3D" id="3.30.70.270">
    <property type="match status" value="2"/>
</dbReference>